<dbReference type="Pfam" id="PF00226">
    <property type="entry name" value="DnaJ"/>
    <property type="match status" value="1"/>
</dbReference>
<evidence type="ECO:0000256" key="1">
    <source>
        <dbReference type="ARBA" id="ARBA00023186"/>
    </source>
</evidence>
<dbReference type="AlphaFoldDB" id="A0A0G2I758"/>
<evidence type="ECO:0000259" key="3">
    <source>
        <dbReference type="PROSITE" id="PS50076"/>
    </source>
</evidence>
<dbReference type="PRINTS" id="PR00625">
    <property type="entry name" value="JDOMAIN"/>
</dbReference>
<dbReference type="CDD" id="cd06257">
    <property type="entry name" value="DnaJ"/>
    <property type="match status" value="1"/>
</dbReference>
<dbReference type="GO" id="GO:0005739">
    <property type="term" value="C:mitochondrion"/>
    <property type="evidence" value="ECO:0007669"/>
    <property type="project" value="GOC"/>
</dbReference>
<comment type="caution">
    <text evidence="4">The sequence shown here is derived from an EMBL/GenBank/DDBJ whole genome shotgun (WGS) entry which is preliminary data.</text>
</comment>
<dbReference type="InterPro" id="IPR024586">
    <property type="entry name" value="DnaJ-like_C11_C"/>
</dbReference>
<dbReference type="PANTHER" id="PTHR44157">
    <property type="entry name" value="DNAJ HOMOLOG SUBFAMILY C MEMBER 11"/>
    <property type="match status" value="1"/>
</dbReference>
<dbReference type="PROSITE" id="PS50076">
    <property type="entry name" value="DNAJ_2"/>
    <property type="match status" value="1"/>
</dbReference>
<evidence type="ECO:0000313" key="4">
    <source>
        <dbReference type="EMBL" id="KKZ66323.1"/>
    </source>
</evidence>
<dbReference type="GO" id="GO:0042407">
    <property type="term" value="P:cristae formation"/>
    <property type="evidence" value="ECO:0007669"/>
    <property type="project" value="TreeGrafter"/>
</dbReference>
<feature type="compositionally biased region" description="Acidic residues" evidence="2">
    <location>
        <begin position="482"/>
        <end position="496"/>
    </location>
</feature>
<feature type="compositionally biased region" description="Basic and acidic residues" evidence="2">
    <location>
        <begin position="266"/>
        <end position="284"/>
    </location>
</feature>
<dbReference type="InterPro" id="IPR001623">
    <property type="entry name" value="DnaJ_domain"/>
</dbReference>
<protein>
    <recommendedName>
        <fullName evidence="3">J domain-containing protein</fullName>
    </recommendedName>
</protein>
<dbReference type="SMART" id="SM00271">
    <property type="entry name" value="DnaJ"/>
    <property type="match status" value="1"/>
</dbReference>
<feature type="domain" description="J" evidence="3">
    <location>
        <begin position="76"/>
        <end position="145"/>
    </location>
</feature>
<name>A0A0G2I758_9EURO</name>
<evidence type="ECO:0000256" key="2">
    <source>
        <dbReference type="SAM" id="MobiDB-lite"/>
    </source>
</evidence>
<feature type="region of interest" description="Disordered" evidence="2">
    <location>
        <begin position="1"/>
        <end position="68"/>
    </location>
</feature>
<dbReference type="InterPro" id="IPR018253">
    <property type="entry name" value="DnaJ_domain_CS"/>
</dbReference>
<dbReference type="Proteomes" id="UP000034164">
    <property type="component" value="Unassembled WGS sequence"/>
</dbReference>
<dbReference type="PANTHER" id="PTHR44157:SF1">
    <property type="entry name" value="DNAJ HOMOLOG SUBFAMILY C MEMBER 11"/>
    <property type="match status" value="1"/>
</dbReference>
<dbReference type="EMBL" id="LCZI01000498">
    <property type="protein sequence ID" value="KKZ66323.1"/>
    <property type="molecule type" value="Genomic_DNA"/>
</dbReference>
<dbReference type="Pfam" id="PF11875">
    <property type="entry name" value="DnaJ-like_C11_C"/>
    <property type="match status" value="1"/>
</dbReference>
<dbReference type="SUPFAM" id="SSF46565">
    <property type="entry name" value="Chaperone J-domain"/>
    <property type="match status" value="1"/>
</dbReference>
<dbReference type="Gene3D" id="1.10.287.110">
    <property type="entry name" value="DnaJ domain"/>
    <property type="match status" value="1"/>
</dbReference>
<dbReference type="VEuPathDB" id="FungiDB:EMCG_07924"/>
<dbReference type="InterPro" id="IPR052243">
    <property type="entry name" value="Mito_inner_membrane_organizer"/>
</dbReference>
<proteinExistence type="predicted"/>
<dbReference type="InterPro" id="IPR036869">
    <property type="entry name" value="J_dom_sf"/>
</dbReference>
<accession>A0A0G2I758</accession>
<gene>
    <name evidence="4" type="ORF">EMCG_07924</name>
</gene>
<sequence length="819" mass="90357">MPQTTQSEKPGGQNVRNGPTLPHLNRASDNRANMAETNEEGRAGGGGGAGADGSGHLSDGSEDSYERLKDYPDDIDYYSLLALARDPPPTEAQIRSAYKTLTLSFHPDKQPAELRAAATEHYNRIRNAYDTLIDPKRRTVYDMLGEEGVRHTWGDGGLMGRNGFAERQQVGVKAMDEAEFRRWFLAAMKRRERKFLNDLVDANGVIQISVDAKSMFETTPDGDISIRVPSLRPSAFLLGYALPIPLPDMSWFGASKSETNGAENQDIDKPAKEDNGVPAEQKSETTKLQLQAAVSGHFGKPVQTVKLVNQDTGEQFERQVRVPLTIRNANVNLGATFVHTIQNDPPSRGILKGPLLSFLGGAVVNINTFIIPQPIVQTSISKSITPVEGTRPFSLTLKSTFSSSPLQFPPDLALSISRMIGTGGVVTCNWSSGTLSWPEFLKDMLIDARKRDPYLEALRPYSMSGVSIGYTSLPIMQLPTDSNDDDHDHDEDDGDMFSDHANDPSKQLQQLVKPNETWGFSLGSSPTGINLTLQYGRTIFARKPAEPLRSEWSGEGYYPSKNRSGSGAIRLGLRTVIGHDLSLGWSVSGSRRVGEFTRMGLTISTIGNMGLGCSVSWSRLGQTFKIPIALCPVDQLTGDLCALAVIVPFTVYGAIEFGYLRPKARRRERQESARLRKRLRKRIAKRKAESAQAVSMMKDQVLRRQDREADRDGLVIVHAEYGCPPSASSKKKQNGSDVVDSDYEEGMIDVTIPVAALVDQGQLVISPRVIKSQILGFYDPFPFRPKLLRVRYRFSGREHMVEAWDSEGITCPMKSHLLL</sequence>
<feature type="region of interest" description="Disordered" evidence="2">
    <location>
        <begin position="255"/>
        <end position="284"/>
    </location>
</feature>
<reference evidence="5" key="1">
    <citation type="journal article" date="2015" name="PLoS Genet.">
        <title>The dynamic genome and transcriptome of the human fungal pathogen Blastomyces and close relative Emmonsia.</title>
        <authorList>
            <person name="Munoz J.F."/>
            <person name="Gauthier G.M."/>
            <person name="Desjardins C.A."/>
            <person name="Gallo J.E."/>
            <person name="Holder J."/>
            <person name="Sullivan T.D."/>
            <person name="Marty A.J."/>
            <person name="Carmen J.C."/>
            <person name="Chen Z."/>
            <person name="Ding L."/>
            <person name="Gujja S."/>
            <person name="Magrini V."/>
            <person name="Misas E."/>
            <person name="Mitreva M."/>
            <person name="Priest M."/>
            <person name="Saif S."/>
            <person name="Whiston E.A."/>
            <person name="Young S."/>
            <person name="Zeng Q."/>
            <person name="Goldman W.E."/>
            <person name="Mardis E.R."/>
            <person name="Taylor J.W."/>
            <person name="McEwen J.G."/>
            <person name="Clay O.K."/>
            <person name="Klein B.S."/>
            <person name="Cuomo C.A."/>
        </authorList>
    </citation>
    <scope>NUCLEOTIDE SEQUENCE [LARGE SCALE GENOMIC DNA]</scope>
    <source>
        <strain evidence="5">UAMH 3008</strain>
    </source>
</reference>
<organism evidence="4 5">
    <name type="scientific">[Emmonsia] crescens</name>
    <dbReference type="NCBI Taxonomy" id="73230"/>
    <lineage>
        <taxon>Eukaryota</taxon>
        <taxon>Fungi</taxon>
        <taxon>Dikarya</taxon>
        <taxon>Ascomycota</taxon>
        <taxon>Pezizomycotina</taxon>
        <taxon>Eurotiomycetes</taxon>
        <taxon>Eurotiomycetidae</taxon>
        <taxon>Onygenales</taxon>
        <taxon>Ajellomycetaceae</taxon>
        <taxon>Emergomyces</taxon>
    </lineage>
</organism>
<keyword evidence="1" id="KW-0143">Chaperone</keyword>
<dbReference type="PROSITE" id="PS00636">
    <property type="entry name" value="DNAJ_1"/>
    <property type="match status" value="1"/>
</dbReference>
<feature type="compositionally biased region" description="Gly residues" evidence="2">
    <location>
        <begin position="43"/>
        <end position="53"/>
    </location>
</feature>
<evidence type="ECO:0000313" key="5">
    <source>
        <dbReference type="Proteomes" id="UP000034164"/>
    </source>
</evidence>
<dbReference type="OrthoDB" id="666364at2759"/>
<feature type="region of interest" description="Disordered" evidence="2">
    <location>
        <begin position="477"/>
        <end position="505"/>
    </location>
</feature>